<evidence type="ECO:0000313" key="2">
    <source>
        <dbReference type="Proteomes" id="UP000257559"/>
    </source>
</evidence>
<accession>A0A3B0PT07</accession>
<name>A0A3B0PT07_9BACT</name>
<feature type="non-terminal residue" evidence="1">
    <location>
        <position position="43"/>
    </location>
</feature>
<proteinExistence type="predicted"/>
<dbReference type="Proteomes" id="UP000257559">
    <property type="component" value="Chromosome"/>
</dbReference>
<keyword evidence="2" id="KW-1185">Reference proteome</keyword>
<reference evidence="2" key="1">
    <citation type="submission" date="2018-06" db="EMBL/GenBank/DDBJ databases">
        <authorList>
            <consortium name="Pathogen Informatics"/>
        </authorList>
    </citation>
    <scope>NUCLEOTIDE SEQUENCE [LARGE SCALE GENOMIC DNA]</scope>
    <source>
        <strain evidence="2">NCTC10132</strain>
    </source>
</reference>
<organism evidence="1 2">
    <name type="scientific">Mycoplasmopsis edwardii</name>
    <dbReference type="NCBI Taxonomy" id="53558"/>
    <lineage>
        <taxon>Bacteria</taxon>
        <taxon>Bacillati</taxon>
        <taxon>Mycoplasmatota</taxon>
        <taxon>Mycoplasmoidales</taxon>
        <taxon>Metamycoplasmataceae</taxon>
        <taxon>Mycoplasmopsis</taxon>
    </lineage>
</organism>
<evidence type="ECO:0000313" key="1">
    <source>
        <dbReference type="EMBL" id="SYV97745.1"/>
    </source>
</evidence>
<dbReference type="KEGG" id="medw:NCTC10132_01113"/>
<dbReference type="EMBL" id="LS991951">
    <property type="protein sequence ID" value="SYV97745.1"/>
    <property type="molecule type" value="Genomic_DNA"/>
</dbReference>
<protein>
    <submittedName>
        <fullName evidence="1">Uncharacterized protein</fullName>
    </submittedName>
</protein>
<sequence>MCAFSFMFANLLSVHVPQAFSGGLLDLLLYGIIPFAKGTNFYW</sequence>
<gene>
    <name evidence="1" type="ORF">NCTC10132_01113</name>
</gene>
<dbReference type="AlphaFoldDB" id="A0A3B0PT07"/>